<organism evidence="5 6">
    <name type="scientific">Actinomadura madurae</name>
    <dbReference type="NCBI Taxonomy" id="1993"/>
    <lineage>
        <taxon>Bacteria</taxon>
        <taxon>Bacillati</taxon>
        <taxon>Actinomycetota</taxon>
        <taxon>Actinomycetes</taxon>
        <taxon>Streptosporangiales</taxon>
        <taxon>Thermomonosporaceae</taxon>
        <taxon>Actinomadura</taxon>
    </lineage>
</organism>
<evidence type="ECO:0000256" key="1">
    <source>
        <dbReference type="ARBA" id="ARBA00006754"/>
    </source>
</evidence>
<name>A0A1I4W733_9ACTN</name>
<evidence type="ECO:0000259" key="4">
    <source>
        <dbReference type="Pfam" id="PF17853"/>
    </source>
</evidence>
<evidence type="ECO:0000313" key="6">
    <source>
        <dbReference type="Proteomes" id="UP000183413"/>
    </source>
</evidence>
<dbReference type="Pfam" id="PF07905">
    <property type="entry name" value="PucR"/>
    <property type="match status" value="1"/>
</dbReference>
<dbReference type="Gene3D" id="1.10.10.2840">
    <property type="entry name" value="PucR C-terminal helix-turn-helix domain"/>
    <property type="match status" value="1"/>
</dbReference>
<dbReference type="InParanoid" id="A0A1I4W733"/>
<dbReference type="InterPro" id="IPR051448">
    <property type="entry name" value="CdaR-like_regulators"/>
</dbReference>
<dbReference type="EMBL" id="FOVH01000001">
    <property type="protein sequence ID" value="SFN09212.1"/>
    <property type="molecule type" value="Genomic_DNA"/>
</dbReference>
<feature type="domain" description="Purine catabolism PurC-like" evidence="2">
    <location>
        <begin position="33"/>
        <end position="155"/>
    </location>
</feature>
<feature type="domain" description="CdaR GGDEF-like" evidence="4">
    <location>
        <begin position="314"/>
        <end position="444"/>
    </location>
</feature>
<keyword evidence="6" id="KW-1185">Reference proteome</keyword>
<proteinExistence type="inferred from homology"/>
<protein>
    <submittedName>
        <fullName evidence="5">Transcriptional regulator, CdaR family</fullName>
    </submittedName>
</protein>
<dbReference type="InterPro" id="IPR041522">
    <property type="entry name" value="CdaR_GGDEF"/>
</dbReference>
<dbReference type="InterPro" id="IPR042070">
    <property type="entry name" value="PucR_C-HTH_sf"/>
</dbReference>
<evidence type="ECO:0000313" key="5">
    <source>
        <dbReference type="EMBL" id="SFN09212.1"/>
    </source>
</evidence>
<gene>
    <name evidence="5" type="ORF">SAMN04489713_101207</name>
</gene>
<sequence length="564" mass="60734">MTVCSRLTPCNDLIIVVDTLSDTIAVMLPTVDDVLQLDAVRRGQPHVVAGADRTGNRVRWVHVAEVTDIAHLLHGGELVLTTGIALPDEPERLRAYIGDLAEVGVSGLMIELGRRYASVLPPALIAAAEEFGLPVIVLAHEPAFVDITESVHARIVQEQYAELRASEQLHEIFTQLSVEGASTDEVVRQVAALGGHPVVLENLAHQVLAADAGGADPSELLSAWETRSRAVRPGRRTGYDEASGWLVTMVGARGEDWGRLIIDLGAPPSPRETVLVERAATTLALGRLLDRHAESVERQAHGTIIARILAHAYSDPQEAAARARALGVPLSGRRLLGAVLRQRGPASAAPRVGELSQLAETAAAACKDARLAALVGVLDEGGPHARVGVLASLPARADVETALAEVATRIRAQSGGTVMAAGSVVETIRDVRRSFLEAEQVADVAARGSGARLFYRLPDLRLRGLLHLLRDDARVQTFVERELGPLLEYDAERGGDLTRILELYLESGRNKAVAAQRAHLSRPAFYERLRRIERVLDADLDDVESCVSLHVALLALSSVRWERS</sequence>
<dbReference type="InterPro" id="IPR012914">
    <property type="entry name" value="PucR_dom"/>
</dbReference>
<dbReference type="InterPro" id="IPR025736">
    <property type="entry name" value="PucR_C-HTH_dom"/>
</dbReference>
<dbReference type="Pfam" id="PF17853">
    <property type="entry name" value="GGDEF_2"/>
    <property type="match status" value="1"/>
</dbReference>
<dbReference type="Proteomes" id="UP000183413">
    <property type="component" value="Unassembled WGS sequence"/>
</dbReference>
<evidence type="ECO:0000259" key="2">
    <source>
        <dbReference type="Pfam" id="PF07905"/>
    </source>
</evidence>
<dbReference type="eggNOG" id="COG2508">
    <property type="taxonomic scope" value="Bacteria"/>
</dbReference>
<evidence type="ECO:0000259" key="3">
    <source>
        <dbReference type="Pfam" id="PF13556"/>
    </source>
</evidence>
<dbReference type="PANTHER" id="PTHR33744:SF1">
    <property type="entry name" value="DNA-BINDING TRANSCRIPTIONAL ACTIVATOR ADER"/>
    <property type="match status" value="1"/>
</dbReference>
<dbReference type="Pfam" id="PF13556">
    <property type="entry name" value="HTH_30"/>
    <property type="match status" value="1"/>
</dbReference>
<feature type="domain" description="PucR C-terminal helix-turn-helix" evidence="3">
    <location>
        <begin position="497"/>
        <end position="555"/>
    </location>
</feature>
<comment type="similarity">
    <text evidence="1">Belongs to the CdaR family.</text>
</comment>
<dbReference type="AlphaFoldDB" id="A0A1I4W733"/>
<reference evidence="5 6" key="1">
    <citation type="submission" date="2016-10" db="EMBL/GenBank/DDBJ databases">
        <authorList>
            <person name="de Groot N.N."/>
        </authorList>
    </citation>
    <scope>NUCLEOTIDE SEQUENCE [LARGE SCALE GENOMIC DNA]</scope>
    <source>
        <strain evidence="5 6">DSM 43067</strain>
    </source>
</reference>
<dbReference type="PANTHER" id="PTHR33744">
    <property type="entry name" value="CARBOHYDRATE DIACID REGULATOR"/>
    <property type="match status" value="1"/>
</dbReference>
<accession>A0A1I4W733</accession>
<dbReference type="STRING" id="1993.SAMN04489713_101207"/>